<protein>
    <submittedName>
        <fullName evidence="1">Uncharacterized protein</fullName>
    </submittedName>
</protein>
<evidence type="ECO:0000313" key="1">
    <source>
        <dbReference type="EMBL" id="WMV08435.1"/>
    </source>
</evidence>
<evidence type="ECO:0000313" key="2">
    <source>
        <dbReference type="Proteomes" id="UP001234989"/>
    </source>
</evidence>
<sequence>MERDKGKCMKSRSNKLLHVRELCGKVIASRKGKLNFQMEFLKKQASYPQQVVTVKVPLLSATHLRESVCEDNFVRSSFLTKEAHVNYPVMAIPSKIHLPLASVVVARLSGNSSYGNMPHLLLISKWF</sequence>
<proteinExistence type="predicted"/>
<name>A0AAF0PR90_SOLVR</name>
<accession>A0AAF0PR90</accession>
<dbReference type="Proteomes" id="UP001234989">
    <property type="component" value="Chromosome 1"/>
</dbReference>
<dbReference type="EMBL" id="CP133612">
    <property type="protein sequence ID" value="WMV08435.1"/>
    <property type="molecule type" value="Genomic_DNA"/>
</dbReference>
<organism evidence="1 2">
    <name type="scientific">Solanum verrucosum</name>
    <dbReference type="NCBI Taxonomy" id="315347"/>
    <lineage>
        <taxon>Eukaryota</taxon>
        <taxon>Viridiplantae</taxon>
        <taxon>Streptophyta</taxon>
        <taxon>Embryophyta</taxon>
        <taxon>Tracheophyta</taxon>
        <taxon>Spermatophyta</taxon>
        <taxon>Magnoliopsida</taxon>
        <taxon>eudicotyledons</taxon>
        <taxon>Gunneridae</taxon>
        <taxon>Pentapetalae</taxon>
        <taxon>asterids</taxon>
        <taxon>lamiids</taxon>
        <taxon>Solanales</taxon>
        <taxon>Solanaceae</taxon>
        <taxon>Solanoideae</taxon>
        <taxon>Solaneae</taxon>
        <taxon>Solanum</taxon>
    </lineage>
</organism>
<keyword evidence="2" id="KW-1185">Reference proteome</keyword>
<dbReference type="AlphaFoldDB" id="A0AAF0PR90"/>
<reference evidence="1" key="1">
    <citation type="submission" date="2023-08" db="EMBL/GenBank/DDBJ databases">
        <title>A de novo genome assembly of Solanum verrucosum Schlechtendal, a Mexican diploid species geographically isolated from the other diploid A-genome species in potato relatives.</title>
        <authorList>
            <person name="Hosaka K."/>
        </authorList>
    </citation>
    <scope>NUCLEOTIDE SEQUENCE</scope>
    <source>
        <tissue evidence="1">Young leaves</tissue>
    </source>
</reference>
<gene>
    <name evidence="1" type="ORF">MTR67_001820</name>
</gene>